<evidence type="ECO:0000313" key="2">
    <source>
        <dbReference type="Proteomes" id="UP000256542"/>
    </source>
</evidence>
<comment type="caution">
    <text evidence="1">The sequence shown here is derived from an EMBL/GenBank/DDBJ whole genome shotgun (WGS) entry which is preliminary data.</text>
</comment>
<dbReference type="SUPFAM" id="SSF52540">
    <property type="entry name" value="P-loop containing nucleoside triphosphate hydrolases"/>
    <property type="match status" value="1"/>
</dbReference>
<dbReference type="AlphaFoldDB" id="A0A3E0DVS0"/>
<sequence length="317" mass="36391">MNNVIEKINNSLNLQMGLVVPPASHREETQTLTQKILLKTEQLPVFLNIIKNGCRENALSFVFDNKSPHNKLLTLITPSSEEIAIFHIMLSNKGLSNPLIESNEALTGNRKTRFPVTQLRRHKLLTNNFISLIGPDGVGKTTISSAIQQAIPAKTFRYKRTYRRSFIYKALYLLRRRKQLQKNDYDDLYPNKVLITSLLRLYVHSLSSFLSRKTILCDRYSNDNLASQLRAKEPAKASSRMLRKSRFIPAPKTIIQLDAPAETILSRRAELSEDTINFLSDFYLESSVLIKPKKFIYLNTNIPFERTQKLVLKLLSI</sequence>
<gene>
    <name evidence="1" type="ORF">DFP81_101579</name>
</gene>
<name>A0A3E0DVS0_9GAMM</name>
<evidence type="ECO:0000313" key="1">
    <source>
        <dbReference type="EMBL" id="REG87008.1"/>
    </source>
</evidence>
<dbReference type="EMBL" id="QUNG01000001">
    <property type="protein sequence ID" value="REG87008.1"/>
    <property type="molecule type" value="Genomic_DNA"/>
</dbReference>
<dbReference type="InterPro" id="IPR027417">
    <property type="entry name" value="P-loop_NTPase"/>
</dbReference>
<dbReference type="OrthoDB" id="5421848at2"/>
<dbReference type="Proteomes" id="UP000256542">
    <property type="component" value="Unassembled WGS sequence"/>
</dbReference>
<proteinExistence type="predicted"/>
<keyword evidence="1" id="KW-0418">Kinase</keyword>
<protein>
    <submittedName>
        <fullName evidence="1">Thymidylate kinase</fullName>
    </submittedName>
</protein>
<reference evidence="1 2" key="1">
    <citation type="submission" date="2018-08" db="EMBL/GenBank/DDBJ databases">
        <title>Genomic Encyclopedia of Type Strains, Phase III (KMG-III): the genomes of soil and plant-associated and newly described type strains.</title>
        <authorList>
            <person name="Whitman W."/>
        </authorList>
    </citation>
    <scope>NUCLEOTIDE SEQUENCE [LARGE SCALE GENOMIC DNA]</scope>
    <source>
        <strain evidence="1 2">CECT 7375</strain>
    </source>
</reference>
<dbReference type="RefSeq" id="WP_115896232.1">
    <property type="nucleotide sequence ID" value="NZ_QUNG01000001.1"/>
</dbReference>
<keyword evidence="1" id="KW-0808">Transferase</keyword>
<dbReference type="GO" id="GO:0016301">
    <property type="term" value="F:kinase activity"/>
    <property type="evidence" value="ECO:0007669"/>
    <property type="project" value="UniProtKB-KW"/>
</dbReference>
<dbReference type="Gene3D" id="3.40.50.300">
    <property type="entry name" value="P-loop containing nucleotide triphosphate hydrolases"/>
    <property type="match status" value="1"/>
</dbReference>
<organism evidence="1 2">
    <name type="scientific">Marinomonas pollencensis</name>
    <dbReference type="NCBI Taxonomy" id="491954"/>
    <lineage>
        <taxon>Bacteria</taxon>
        <taxon>Pseudomonadati</taxon>
        <taxon>Pseudomonadota</taxon>
        <taxon>Gammaproteobacteria</taxon>
        <taxon>Oceanospirillales</taxon>
        <taxon>Oceanospirillaceae</taxon>
        <taxon>Marinomonas</taxon>
    </lineage>
</organism>
<keyword evidence="2" id="KW-1185">Reference proteome</keyword>
<accession>A0A3E0DVS0</accession>